<evidence type="ECO:0000256" key="1">
    <source>
        <dbReference type="ARBA" id="ARBA00022741"/>
    </source>
</evidence>
<dbReference type="InterPro" id="IPR000719">
    <property type="entry name" value="Prot_kinase_dom"/>
</dbReference>
<protein>
    <recommendedName>
        <fullName evidence="5">Protein kinase domain-containing protein</fullName>
    </recommendedName>
</protein>
<dbReference type="CDD" id="cd00063">
    <property type="entry name" value="FN3"/>
    <property type="match status" value="1"/>
</dbReference>
<dbReference type="PANTHER" id="PTHR26392:SF92">
    <property type="entry name" value="PROTEIN KINASE DOMAIN-CONTAINING PROTEIN"/>
    <property type="match status" value="1"/>
</dbReference>
<dbReference type="Pfam" id="PF00350">
    <property type="entry name" value="Dynamin_N"/>
    <property type="match status" value="1"/>
</dbReference>
<accession>C3ZZZ1</accession>
<evidence type="ECO:0000256" key="3">
    <source>
        <dbReference type="PROSITE-ProRule" id="PRU10141"/>
    </source>
</evidence>
<dbReference type="AlphaFoldDB" id="C3ZZZ1"/>
<feature type="coiled-coil region" evidence="4">
    <location>
        <begin position="416"/>
        <end position="443"/>
    </location>
</feature>
<dbReference type="SMART" id="SM00220">
    <property type="entry name" value="S_TKc"/>
    <property type="match status" value="1"/>
</dbReference>
<name>C3ZZZ1_BRAFL</name>
<dbReference type="PROSITE" id="PS00107">
    <property type="entry name" value="PROTEIN_KINASE_ATP"/>
    <property type="match status" value="1"/>
</dbReference>
<dbReference type="InParanoid" id="C3ZZZ1"/>
<proteinExistence type="predicted"/>
<dbReference type="GO" id="GO:0004672">
    <property type="term" value="F:protein kinase activity"/>
    <property type="evidence" value="ECO:0007669"/>
    <property type="project" value="InterPro"/>
</dbReference>
<sequence length="1183" mass="132592">MASNQPQDLTEDDIDAMKPFRVLKLLEELGVNGLEDLDVDQARAVLKQKALPLRKEGEKATSPEQVAEMMADIAERYNTKRELLLQLCRNTIAYLPCLDQSEKEKLAIRFRRDDVMEIFEEVQEHLEKDDCPILVAGETSAGKSTLLNLLLGDDILPVAHMSSTSIICEVKYGVTKRALVHLSEPDTETGQHQLTLTLSENRKECTEQLARYIHLRGTQRQTEPPAKKIEIFWPLPFLKGGVTIVDSPGVGESDAMDDIIAGYIPSAFAFIYIIDSYRAGGVQQDRFGRLLMKCRDHGARSELEQFDLRKAIFVCNKWDLVPSNERQEVKEATIQALREMWEGLQESQVFTHSNKGGNFAKVLDGIYELLPESLDHKVSTQYRRMTNVLKEALTFIRLKLNDAFRNIDEGERRAAYSEAKSALARFEESTDRIKKELRDYLKEATSITAAVIGSLDDVKKHLSAVPLETNTDVDVKEQFVVAVEEYLRNSQWFRKTIQDSKENVQAALLAMVNRVNRKHEEIVRPVIGRRCSLDIDDRLTRDWFVELVMKIKRIFGLPTDLTLDYTSLSQLSTMSQDAIFYTIAESKLARPHKLLDYFESNLQAMKEVDKRIMEDLFEMTRSQLDLATIYEPQASEITKQLGRLTMVELEQMRKYEFDLDGIPDWHNPQNRIGGGSYGEVYRVHVERGGVNVRAALKIGVLPNDLTTEFNAWDFLTEENNLRKLTGAHIVEYYGTACKKEERGLRLGLVMELCEGTLMDRIVGQREHNPTWWHLDAAMQQRAFSYIQDKAIQLCEGLRTIHDSGYIHRDLKLINVLVTAGGVVKLTDVGETKRAEHITGTITGTAIYAAPEVKGRKVYGTSADIYSLGLILWEMWYGRTIADAMPLYPMLSRFTTQTALCVDTTICTSSPVDKTSDVTLPLLAANLDESIDMSPFSVFAAVLVLLPSTILSARGQSRHPPRVNPSSIAVTWHTAHVRPYTLNVTVTWEKPGSAVIDGYLVKLVQLFEDTGNEGDHPPVGSLPDFFSDDDVDGLFGGIPPPLFPTEPGEDIFPLDGAFEPPSSRANVESYLNLGYTLVISVVSSDVISAETDDIVLSPAIIFSSAPAHLNVANLSRDDTENVTAVVTWSKPVQHGGPILGYFVRVTFSGTDDLVPCSPGGYVDSGSLILIGQCEARWRNLGQVT</sequence>
<organism>
    <name type="scientific">Branchiostoma floridae</name>
    <name type="common">Florida lancelet</name>
    <name type="synonym">Amphioxus</name>
    <dbReference type="NCBI Taxonomy" id="7739"/>
    <lineage>
        <taxon>Eukaryota</taxon>
        <taxon>Metazoa</taxon>
        <taxon>Chordata</taxon>
        <taxon>Cephalochordata</taxon>
        <taxon>Leptocardii</taxon>
        <taxon>Amphioxiformes</taxon>
        <taxon>Branchiostomatidae</taxon>
        <taxon>Branchiostoma</taxon>
    </lineage>
</organism>
<dbReference type="InterPro" id="IPR027417">
    <property type="entry name" value="P-loop_NTPase"/>
</dbReference>
<dbReference type="PANTHER" id="PTHR26392">
    <property type="entry name" value="MITOGEN-ACTIVATED PROTEIN KINASE KINASE KINASE 7-RELATED"/>
    <property type="match status" value="1"/>
</dbReference>
<dbReference type="CDD" id="cd00180">
    <property type="entry name" value="PKc"/>
    <property type="match status" value="1"/>
</dbReference>
<dbReference type="InterPro" id="IPR008271">
    <property type="entry name" value="Ser/Thr_kinase_AS"/>
</dbReference>
<dbReference type="SUPFAM" id="SSF56112">
    <property type="entry name" value="Protein kinase-like (PK-like)"/>
    <property type="match status" value="1"/>
</dbReference>
<dbReference type="PROSITE" id="PS00108">
    <property type="entry name" value="PROTEIN_KINASE_ST"/>
    <property type="match status" value="1"/>
</dbReference>
<dbReference type="InterPro" id="IPR045063">
    <property type="entry name" value="Dynamin_N"/>
</dbReference>
<keyword evidence="4" id="KW-0175">Coiled coil</keyword>
<feature type="binding site" evidence="3">
    <location>
        <position position="697"/>
    </location>
    <ligand>
        <name>ATP</name>
        <dbReference type="ChEBI" id="CHEBI:30616"/>
    </ligand>
</feature>
<evidence type="ECO:0000259" key="5">
    <source>
        <dbReference type="PROSITE" id="PS50011"/>
    </source>
</evidence>
<dbReference type="PROSITE" id="PS50011">
    <property type="entry name" value="PROTEIN_KINASE_DOM"/>
    <property type="match status" value="1"/>
</dbReference>
<dbReference type="STRING" id="7739.C3ZZZ1"/>
<keyword evidence="1 3" id="KW-0547">Nucleotide-binding</keyword>
<feature type="domain" description="Protein kinase" evidence="5">
    <location>
        <begin position="666"/>
        <end position="961"/>
    </location>
</feature>
<dbReference type="GO" id="GO:0005524">
    <property type="term" value="F:ATP binding"/>
    <property type="evidence" value="ECO:0007669"/>
    <property type="project" value="UniProtKB-UniRule"/>
</dbReference>
<dbReference type="InterPro" id="IPR003961">
    <property type="entry name" value="FN3_dom"/>
</dbReference>
<dbReference type="InterPro" id="IPR017441">
    <property type="entry name" value="Protein_kinase_ATP_BS"/>
</dbReference>
<keyword evidence="2 3" id="KW-0067">ATP-binding</keyword>
<dbReference type="Gene3D" id="3.40.50.300">
    <property type="entry name" value="P-loop containing nucleotide triphosphate hydrolases"/>
    <property type="match status" value="1"/>
</dbReference>
<reference evidence="6" key="1">
    <citation type="journal article" date="2008" name="Nature">
        <title>The amphioxus genome and the evolution of the chordate karyotype.</title>
        <authorList>
            <consortium name="US DOE Joint Genome Institute (JGI-PGF)"/>
            <person name="Putnam N.H."/>
            <person name="Butts T."/>
            <person name="Ferrier D.E.K."/>
            <person name="Furlong R.F."/>
            <person name="Hellsten U."/>
            <person name="Kawashima T."/>
            <person name="Robinson-Rechavi M."/>
            <person name="Shoguchi E."/>
            <person name="Terry A."/>
            <person name="Yu J.-K."/>
            <person name="Benito-Gutierrez E.L."/>
            <person name="Dubchak I."/>
            <person name="Garcia-Fernandez J."/>
            <person name="Gibson-Brown J.J."/>
            <person name="Grigoriev I.V."/>
            <person name="Horton A.C."/>
            <person name="de Jong P.J."/>
            <person name="Jurka J."/>
            <person name="Kapitonov V.V."/>
            <person name="Kohara Y."/>
            <person name="Kuroki Y."/>
            <person name="Lindquist E."/>
            <person name="Lucas S."/>
            <person name="Osoegawa K."/>
            <person name="Pennacchio L.A."/>
            <person name="Salamov A.A."/>
            <person name="Satou Y."/>
            <person name="Sauka-Spengler T."/>
            <person name="Schmutz J."/>
            <person name="Shin-I T."/>
            <person name="Toyoda A."/>
            <person name="Bronner-Fraser M."/>
            <person name="Fujiyama A."/>
            <person name="Holland L.Z."/>
            <person name="Holland P.W.H."/>
            <person name="Satoh N."/>
            <person name="Rokhsar D.S."/>
        </authorList>
    </citation>
    <scope>NUCLEOTIDE SEQUENCE [LARGE SCALE GENOMIC DNA]</scope>
    <source>
        <strain evidence="6">S238N-H82</strain>
        <tissue evidence="6">Testes</tissue>
    </source>
</reference>
<evidence type="ECO:0000256" key="2">
    <source>
        <dbReference type="ARBA" id="ARBA00022840"/>
    </source>
</evidence>
<dbReference type="eggNOG" id="KOG0591">
    <property type="taxonomic scope" value="Eukaryota"/>
</dbReference>
<dbReference type="EMBL" id="GG666774">
    <property type="protein sequence ID" value="EEN41891.1"/>
    <property type="molecule type" value="Genomic_DNA"/>
</dbReference>
<dbReference type="SUPFAM" id="SSF52540">
    <property type="entry name" value="P-loop containing nucleoside triphosphate hydrolases"/>
    <property type="match status" value="1"/>
</dbReference>
<evidence type="ECO:0000256" key="4">
    <source>
        <dbReference type="SAM" id="Coils"/>
    </source>
</evidence>
<gene>
    <name evidence="6" type="ORF">BRAFLDRAFT_132910</name>
</gene>
<evidence type="ECO:0000313" key="6">
    <source>
        <dbReference type="EMBL" id="EEN41891.1"/>
    </source>
</evidence>
<dbReference type="Pfam" id="PF00069">
    <property type="entry name" value="Pkinase"/>
    <property type="match status" value="1"/>
</dbReference>
<dbReference type="InterPro" id="IPR011009">
    <property type="entry name" value="Kinase-like_dom_sf"/>
</dbReference>
<dbReference type="Gene3D" id="1.10.510.10">
    <property type="entry name" value="Transferase(Phosphotransferase) domain 1"/>
    <property type="match status" value="1"/>
</dbReference>